<keyword evidence="1" id="KW-0547">Nucleotide-binding</keyword>
<keyword evidence="8" id="KW-1185">Reference proteome</keyword>
<dbReference type="VEuPathDB" id="ToxoDB:ETH2_0954800"/>
<dbReference type="OMA" id="TIREDAC"/>
<evidence type="ECO:0000256" key="3">
    <source>
        <dbReference type="ARBA" id="ARBA00022806"/>
    </source>
</evidence>
<dbReference type="OrthoDB" id="354444at2759"/>
<accession>U6KJT0</accession>
<dbReference type="GO" id="GO:0004386">
    <property type="term" value="F:helicase activity"/>
    <property type="evidence" value="ECO:0007669"/>
    <property type="project" value="UniProtKB-KW"/>
</dbReference>
<evidence type="ECO:0000256" key="1">
    <source>
        <dbReference type="ARBA" id="ARBA00022741"/>
    </source>
</evidence>
<name>U6KJT0_EIMTE</name>
<dbReference type="GeneID" id="25252162"/>
<keyword evidence="4" id="KW-0067">ATP-binding</keyword>
<reference evidence="7" key="1">
    <citation type="submission" date="2013-10" db="EMBL/GenBank/DDBJ databases">
        <title>Genomic analysis of the causative agents of coccidiosis in chickens.</title>
        <authorList>
            <person name="Reid A.J."/>
            <person name="Blake D."/>
            <person name="Billington K."/>
            <person name="Browne H."/>
            <person name="Dunn M."/>
            <person name="Hung S."/>
            <person name="Kawahara F."/>
            <person name="Miranda-Saavedra D."/>
            <person name="Mourier T."/>
            <person name="Nagra H."/>
            <person name="Otto T.D."/>
            <person name="Rawlings N."/>
            <person name="Sanchez A."/>
            <person name="Sanders M."/>
            <person name="Subramaniam C."/>
            <person name="Tay Y."/>
            <person name="Dear P."/>
            <person name="Doerig C."/>
            <person name="Gruber A."/>
            <person name="Parkinson J."/>
            <person name="Shirley M."/>
            <person name="Wan K.L."/>
            <person name="Berriman M."/>
            <person name="Tomley F."/>
            <person name="Pain A."/>
        </authorList>
    </citation>
    <scope>NUCLEOTIDE SEQUENCE [LARGE SCALE GENOMIC DNA]</scope>
    <source>
        <strain evidence="7">Houghton</strain>
    </source>
</reference>
<dbReference type="GO" id="GO:0016787">
    <property type="term" value="F:hydrolase activity"/>
    <property type="evidence" value="ECO:0007669"/>
    <property type="project" value="UniProtKB-KW"/>
</dbReference>
<evidence type="ECO:0000256" key="5">
    <source>
        <dbReference type="SAM" id="MobiDB-lite"/>
    </source>
</evidence>
<keyword evidence="2" id="KW-0378">Hydrolase</keyword>
<evidence type="ECO:0000313" key="7">
    <source>
        <dbReference type="EMBL" id="CDJ38285.1"/>
    </source>
</evidence>
<dbReference type="SMART" id="SM01142">
    <property type="entry name" value="DSHCT"/>
    <property type="match status" value="1"/>
</dbReference>
<dbReference type="Proteomes" id="UP000030747">
    <property type="component" value="Unassembled WGS sequence"/>
</dbReference>
<feature type="region of interest" description="Disordered" evidence="5">
    <location>
        <begin position="265"/>
        <end position="300"/>
    </location>
</feature>
<dbReference type="VEuPathDB" id="ToxoDB:ETH_00015040"/>
<dbReference type="Gene3D" id="1.10.3380.30">
    <property type="match status" value="1"/>
</dbReference>
<dbReference type="GO" id="GO:0005524">
    <property type="term" value="F:ATP binding"/>
    <property type="evidence" value="ECO:0007669"/>
    <property type="project" value="UniProtKB-KW"/>
</dbReference>
<dbReference type="InterPro" id="IPR027417">
    <property type="entry name" value="P-loop_NTPase"/>
</dbReference>
<reference evidence="7" key="2">
    <citation type="submission" date="2013-10" db="EMBL/GenBank/DDBJ databases">
        <authorList>
            <person name="Aslett M."/>
        </authorList>
    </citation>
    <scope>NUCLEOTIDE SEQUENCE [LARGE SCALE GENOMIC DNA]</scope>
    <source>
        <strain evidence="7">Houghton</strain>
    </source>
</reference>
<dbReference type="SUPFAM" id="SSF52540">
    <property type="entry name" value="P-loop containing nucleoside triphosphate hydrolases"/>
    <property type="match status" value="1"/>
</dbReference>
<dbReference type="GO" id="GO:0070478">
    <property type="term" value="P:nuclear-transcribed mRNA catabolic process, 3'-5' exonucleolytic nonsense-mediated decay"/>
    <property type="evidence" value="ECO:0007669"/>
    <property type="project" value="TreeGrafter"/>
</dbReference>
<dbReference type="InterPro" id="IPR050699">
    <property type="entry name" value="RNA-DNA_Helicase"/>
</dbReference>
<dbReference type="Pfam" id="PF08148">
    <property type="entry name" value="DSHCT"/>
    <property type="match status" value="1"/>
</dbReference>
<feature type="non-terminal residue" evidence="7">
    <location>
        <position position="1"/>
    </location>
</feature>
<feature type="domain" description="ATP-dependent RNA helicase Ski2/MTR4 C-terminal" evidence="6">
    <location>
        <begin position="383"/>
        <end position="561"/>
    </location>
</feature>
<dbReference type="PANTHER" id="PTHR12131:SF1">
    <property type="entry name" value="ATP-DEPENDENT RNA HELICASE SUPV3L1, MITOCHONDRIAL-RELATED"/>
    <property type="match status" value="1"/>
</dbReference>
<dbReference type="RefSeq" id="XP_013229123.1">
    <property type="nucleotide sequence ID" value="XM_013373669.1"/>
</dbReference>
<sequence length="562" mass="61040">TLAVGLNLPARTVVFTDIKKPDGERLRPLHAAEYTQMAGRAGRRGLDTCGNVYIFAPEEVPSPKDLTTMMVERAQPLCSRFRLSYQTLLLLHAAANSLSIETLIRSSFREAAKTTQRPVLKRDLRRCQKALASMPPIDCVFGKPTIREYAETQIKLRKIAQKVYLTVWQNRQASSSVFAAGRVVYVHSISPLLLEALPAAIINIDFVPLVQGEAPTFCLLVLFPSGFSVSSLEDPRPKTKKDSPPPLTNGTITLKGLICTGAPSDSSWGPPLGGPPGGPSEGAPLGGPLGGPPDVEDLGLGAPGGPQEWAVLRGVSLNNFQQVSEAKIKGLEFDAADPVCCNALATLEKEQRKLAEALTARSLELYPDLLARQRVLNKFGFVHSEGTPTLKGRVACQVISGDELTLVEFVFRNGLKDLTPCEIAGVLSAFVGGDKQREETPAPTTGLQNARAMAETIHLEILAAQRQEGLAVADEDWWKLCNFDMALVAYEWARGLPFVDVMRLTSLQEGSVVRNLLRLDELLRKLGQAMNLSGDSKLAAAVLEASNRIRRDIVFATSLYLQ</sequence>
<evidence type="ECO:0000313" key="8">
    <source>
        <dbReference type="Proteomes" id="UP000030747"/>
    </source>
</evidence>
<evidence type="ECO:0000259" key="6">
    <source>
        <dbReference type="SMART" id="SM01142"/>
    </source>
</evidence>
<evidence type="ECO:0000256" key="4">
    <source>
        <dbReference type="ARBA" id="ARBA00022840"/>
    </source>
</evidence>
<dbReference type="Gene3D" id="3.40.50.300">
    <property type="entry name" value="P-loop containing nucleotide triphosphate hydrolases"/>
    <property type="match status" value="1"/>
</dbReference>
<evidence type="ECO:0000256" key="2">
    <source>
        <dbReference type="ARBA" id="ARBA00022801"/>
    </source>
</evidence>
<dbReference type="PANTHER" id="PTHR12131">
    <property type="entry name" value="ATP-DEPENDENT RNA AND DNA HELICASE"/>
    <property type="match status" value="1"/>
</dbReference>
<dbReference type="GO" id="GO:0055087">
    <property type="term" value="C:Ski complex"/>
    <property type="evidence" value="ECO:0007669"/>
    <property type="project" value="TreeGrafter"/>
</dbReference>
<proteinExistence type="predicted"/>
<organism evidence="7 8">
    <name type="scientific">Eimeria tenella</name>
    <name type="common">Coccidian parasite</name>
    <dbReference type="NCBI Taxonomy" id="5802"/>
    <lineage>
        <taxon>Eukaryota</taxon>
        <taxon>Sar</taxon>
        <taxon>Alveolata</taxon>
        <taxon>Apicomplexa</taxon>
        <taxon>Conoidasida</taxon>
        <taxon>Coccidia</taxon>
        <taxon>Eucoccidiorida</taxon>
        <taxon>Eimeriorina</taxon>
        <taxon>Eimeriidae</taxon>
        <taxon>Eimeria</taxon>
    </lineage>
</organism>
<protein>
    <submittedName>
        <fullName evidence="7">ATP-dependent RNA helicase DOB1, related</fullName>
    </submittedName>
</protein>
<keyword evidence="3 7" id="KW-0347">Helicase</keyword>
<dbReference type="InterPro" id="IPR012961">
    <property type="entry name" value="Ski2/MTR4_C"/>
</dbReference>
<gene>
    <name evidence="7" type="ORF">ETH_00015040</name>
</gene>
<dbReference type="EMBL" id="HG673828">
    <property type="protein sequence ID" value="CDJ38285.1"/>
    <property type="molecule type" value="Genomic_DNA"/>
</dbReference>
<dbReference type="AlphaFoldDB" id="U6KJT0"/>